<dbReference type="EMBL" id="JACXVP010000010">
    <property type="protein sequence ID" value="KAG5582130.1"/>
    <property type="molecule type" value="Genomic_DNA"/>
</dbReference>
<reference evidence="2 3" key="1">
    <citation type="submission" date="2020-09" db="EMBL/GenBank/DDBJ databases">
        <title>De no assembly of potato wild relative species, Solanum commersonii.</title>
        <authorList>
            <person name="Cho K."/>
        </authorList>
    </citation>
    <scope>NUCLEOTIDE SEQUENCE [LARGE SCALE GENOMIC DNA]</scope>
    <source>
        <strain evidence="2">LZ3.2</strain>
        <tissue evidence="2">Leaf</tissue>
    </source>
</reference>
<evidence type="ECO:0000256" key="1">
    <source>
        <dbReference type="SAM" id="MobiDB-lite"/>
    </source>
</evidence>
<organism evidence="2 3">
    <name type="scientific">Solanum commersonii</name>
    <name type="common">Commerson's wild potato</name>
    <name type="synonym">Commerson's nightshade</name>
    <dbReference type="NCBI Taxonomy" id="4109"/>
    <lineage>
        <taxon>Eukaryota</taxon>
        <taxon>Viridiplantae</taxon>
        <taxon>Streptophyta</taxon>
        <taxon>Embryophyta</taxon>
        <taxon>Tracheophyta</taxon>
        <taxon>Spermatophyta</taxon>
        <taxon>Magnoliopsida</taxon>
        <taxon>eudicotyledons</taxon>
        <taxon>Gunneridae</taxon>
        <taxon>Pentapetalae</taxon>
        <taxon>asterids</taxon>
        <taxon>lamiids</taxon>
        <taxon>Solanales</taxon>
        <taxon>Solanaceae</taxon>
        <taxon>Solanoideae</taxon>
        <taxon>Solaneae</taxon>
        <taxon>Solanum</taxon>
    </lineage>
</organism>
<proteinExistence type="predicted"/>
<feature type="region of interest" description="Disordered" evidence="1">
    <location>
        <begin position="1"/>
        <end position="30"/>
    </location>
</feature>
<comment type="caution">
    <text evidence="2">The sequence shown here is derived from an EMBL/GenBank/DDBJ whole genome shotgun (WGS) entry which is preliminary data.</text>
</comment>
<accession>A0A9J5X2F7</accession>
<protein>
    <submittedName>
        <fullName evidence="2">Uncharacterized protein</fullName>
    </submittedName>
</protein>
<evidence type="ECO:0000313" key="2">
    <source>
        <dbReference type="EMBL" id="KAG5582130.1"/>
    </source>
</evidence>
<dbReference type="OrthoDB" id="10511529at2759"/>
<gene>
    <name evidence="2" type="ORF">H5410_052757</name>
</gene>
<sequence length="57" mass="6353">MKRRKMNKMKQEKIAENEEEEKLEEGGSATDVIEVEKEIDVMGIVMELNGEVGGGGE</sequence>
<keyword evidence="3" id="KW-1185">Reference proteome</keyword>
<evidence type="ECO:0000313" key="3">
    <source>
        <dbReference type="Proteomes" id="UP000824120"/>
    </source>
</evidence>
<dbReference type="Proteomes" id="UP000824120">
    <property type="component" value="Chromosome 10"/>
</dbReference>
<name>A0A9J5X2F7_SOLCO</name>
<dbReference type="AlphaFoldDB" id="A0A9J5X2F7"/>